<organism evidence="2 3">
    <name type="scientific">Eiseniibacteriota bacterium</name>
    <dbReference type="NCBI Taxonomy" id="2212470"/>
    <lineage>
        <taxon>Bacteria</taxon>
        <taxon>Candidatus Eiseniibacteriota</taxon>
    </lineage>
</organism>
<keyword evidence="1" id="KW-0812">Transmembrane</keyword>
<comment type="caution">
    <text evidence="2">The sequence shown here is derived from an EMBL/GenBank/DDBJ whole genome shotgun (WGS) entry which is preliminary data.</text>
</comment>
<evidence type="ECO:0000313" key="3">
    <source>
        <dbReference type="Proteomes" id="UP000317716"/>
    </source>
</evidence>
<dbReference type="Proteomes" id="UP000317716">
    <property type="component" value="Unassembled WGS sequence"/>
</dbReference>
<feature type="transmembrane region" description="Helical" evidence="1">
    <location>
        <begin position="12"/>
        <end position="36"/>
    </location>
</feature>
<evidence type="ECO:0000313" key="2">
    <source>
        <dbReference type="EMBL" id="TMQ47585.1"/>
    </source>
</evidence>
<feature type="non-terminal residue" evidence="2">
    <location>
        <position position="109"/>
    </location>
</feature>
<reference evidence="2 3" key="1">
    <citation type="journal article" date="2019" name="Nat. Microbiol.">
        <title>Mediterranean grassland soil C-N compound turnover is dependent on rainfall and depth, and is mediated by genomically divergent microorganisms.</title>
        <authorList>
            <person name="Diamond S."/>
            <person name="Andeer P.F."/>
            <person name="Li Z."/>
            <person name="Crits-Christoph A."/>
            <person name="Burstein D."/>
            <person name="Anantharaman K."/>
            <person name="Lane K.R."/>
            <person name="Thomas B.C."/>
            <person name="Pan C."/>
            <person name="Northen T.R."/>
            <person name="Banfield J.F."/>
        </authorList>
    </citation>
    <scope>NUCLEOTIDE SEQUENCE [LARGE SCALE GENOMIC DNA]</scope>
    <source>
        <strain evidence="2">WS_2</strain>
    </source>
</reference>
<evidence type="ECO:0000256" key="1">
    <source>
        <dbReference type="SAM" id="Phobius"/>
    </source>
</evidence>
<name>A0A538S892_UNCEI</name>
<accession>A0A538S892</accession>
<protein>
    <submittedName>
        <fullName evidence="2">Uncharacterized protein</fullName>
    </submittedName>
</protein>
<keyword evidence="1" id="KW-1133">Transmembrane helix</keyword>
<gene>
    <name evidence="2" type="ORF">E6K72_13890</name>
</gene>
<proteinExistence type="predicted"/>
<keyword evidence="1" id="KW-0472">Membrane</keyword>
<dbReference type="AlphaFoldDB" id="A0A538S892"/>
<sequence>MEPKDRTIPELLYRVAIGALIFFVALLVGISAAHAMELVPQVGLTKSTDGSGTKSFVGLSLRGNLLPMFKHETAVGYRSDEVYGGLLKTTTVPVTESVYFAPISLLYAG</sequence>
<dbReference type="EMBL" id="VBOS01000523">
    <property type="protein sequence ID" value="TMQ47585.1"/>
    <property type="molecule type" value="Genomic_DNA"/>
</dbReference>